<dbReference type="Pfam" id="PF02643">
    <property type="entry name" value="DUF192"/>
    <property type="match status" value="1"/>
</dbReference>
<dbReference type="EMBL" id="FZNQ01000010">
    <property type="protein sequence ID" value="SNR49627.1"/>
    <property type="molecule type" value="Genomic_DNA"/>
</dbReference>
<protein>
    <recommendedName>
        <fullName evidence="3">DUF192 domain-containing protein</fullName>
    </recommendedName>
</protein>
<proteinExistence type="predicted"/>
<dbReference type="AlphaFoldDB" id="A0A238WSV7"/>
<dbReference type="OrthoDB" id="6763at2157"/>
<name>A0A238WSV7_HALVU</name>
<dbReference type="InterPro" id="IPR003795">
    <property type="entry name" value="DUF192"/>
</dbReference>
<accession>A0A238WSV7</accession>
<evidence type="ECO:0000313" key="2">
    <source>
        <dbReference type="Proteomes" id="UP000198397"/>
    </source>
</evidence>
<keyword evidence="2" id="KW-1185">Reference proteome</keyword>
<dbReference type="PANTHER" id="PTHR37953">
    <property type="entry name" value="UPF0127 PROTEIN MJ1496"/>
    <property type="match status" value="1"/>
</dbReference>
<organism evidence="1 2">
    <name type="scientific">Halorubrum vacuolatum</name>
    <name type="common">Natronobacterium vacuolatum</name>
    <dbReference type="NCBI Taxonomy" id="63740"/>
    <lineage>
        <taxon>Archaea</taxon>
        <taxon>Methanobacteriati</taxon>
        <taxon>Methanobacteriota</taxon>
        <taxon>Stenosarchaea group</taxon>
        <taxon>Halobacteria</taxon>
        <taxon>Halobacteriales</taxon>
        <taxon>Haloferacaceae</taxon>
        <taxon>Halorubrum</taxon>
    </lineage>
</organism>
<dbReference type="Proteomes" id="UP000198397">
    <property type="component" value="Unassembled WGS sequence"/>
</dbReference>
<sequence>MNRRHATLLALAIGLLLVLAVASNPGLLITGYDTTTVEAVDGETDEPLATADVRIADTQPKRYVGLSDTDDLGPDEGMLFVHDEPGEYGYVMRDMAFAIDIIFIDADGTVTAIYEAEPESRPLTVYEGQGQYVLEVPMGWSEANDVTEGDRIEFDLP</sequence>
<evidence type="ECO:0008006" key="3">
    <source>
        <dbReference type="Google" id="ProtNLM"/>
    </source>
</evidence>
<dbReference type="RefSeq" id="WP_089384964.1">
    <property type="nucleotide sequence ID" value="NZ_FZNQ01000010.1"/>
</dbReference>
<evidence type="ECO:0000313" key="1">
    <source>
        <dbReference type="EMBL" id="SNR49627.1"/>
    </source>
</evidence>
<reference evidence="1 2" key="1">
    <citation type="submission" date="2017-06" db="EMBL/GenBank/DDBJ databases">
        <authorList>
            <person name="Kim H.J."/>
            <person name="Triplett B.A."/>
        </authorList>
    </citation>
    <scope>NUCLEOTIDE SEQUENCE [LARGE SCALE GENOMIC DNA]</scope>
    <source>
        <strain evidence="1 2">DSM 8800</strain>
    </source>
</reference>
<dbReference type="PANTHER" id="PTHR37953:SF1">
    <property type="entry name" value="UPF0127 PROTEIN MJ1496"/>
    <property type="match status" value="1"/>
</dbReference>
<dbReference type="InterPro" id="IPR038695">
    <property type="entry name" value="Saro_0823-like_sf"/>
</dbReference>
<dbReference type="Gene3D" id="2.60.120.1140">
    <property type="entry name" value="Protein of unknown function DUF192"/>
    <property type="match status" value="1"/>
</dbReference>
<gene>
    <name evidence="1" type="ORF">SAMN06264855_1104</name>
</gene>